<dbReference type="InterPro" id="IPR018511">
    <property type="entry name" value="Hemolysin-typ_Ca-bd_CS"/>
</dbReference>
<dbReference type="AlphaFoldDB" id="A0A162KNB0"/>
<dbReference type="GO" id="GO:0005576">
    <property type="term" value="C:extracellular region"/>
    <property type="evidence" value="ECO:0007669"/>
    <property type="project" value="UniProtKB-SubCell"/>
</dbReference>
<gene>
    <name evidence="3" type="ORF">AUP44_08095</name>
</gene>
<evidence type="ECO:0000256" key="2">
    <source>
        <dbReference type="ARBA" id="ARBA00022525"/>
    </source>
</evidence>
<dbReference type="GO" id="GO:0005509">
    <property type="term" value="F:calcium ion binding"/>
    <property type="evidence" value="ECO:0007669"/>
    <property type="project" value="InterPro"/>
</dbReference>
<evidence type="ECO:0000256" key="1">
    <source>
        <dbReference type="ARBA" id="ARBA00004613"/>
    </source>
</evidence>
<reference evidence="3 4" key="1">
    <citation type="submission" date="2015-12" db="EMBL/GenBank/DDBJ databases">
        <title>Genome sequence of Tistrella mobilis MCCC 1A02139.</title>
        <authorList>
            <person name="Lu L."/>
            <person name="Lai Q."/>
            <person name="Shao Z."/>
            <person name="Qian P."/>
        </authorList>
    </citation>
    <scope>NUCLEOTIDE SEQUENCE [LARGE SCALE GENOMIC DNA]</scope>
    <source>
        <strain evidence="3 4">MCCC 1A02139</strain>
    </source>
</reference>
<dbReference type="InterPro" id="IPR050557">
    <property type="entry name" value="RTX_toxin/Mannuronan_C5-epim"/>
</dbReference>
<evidence type="ECO:0000313" key="3">
    <source>
        <dbReference type="EMBL" id="KYO51708.1"/>
    </source>
</evidence>
<dbReference type="Gene3D" id="2.150.10.10">
    <property type="entry name" value="Serralysin-like metalloprotease, C-terminal"/>
    <property type="match status" value="5"/>
</dbReference>
<keyword evidence="2" id="KW-0964">Secreted</keyword>
<dbReference type="Proteomes" id="UP000075787">
    <property type="component" value="Unassembled WGS sequence"/>
</dbReference>
<comment type="subcellular location">
    <subcellularLocation>
        <location evidence="1">Secreted</location>
    </subcellularLocation>
</comment>
<name>A0A162KNB0_9PROT</name>
<dbReference type="OrthoDB" id="7366341at2"/>
<protein>
    <submittedName>
        <fullName evidence="3">Uncharacterized protein</fullName>
    </submittedName>
</protein>
<dbReference type="EMBL" id="LPZR01000167">
    <property type="protein sequence ID" value="KYO51708.1"/>
    <property type="molecule type" value="Genomic_DNA"/>
</dbReference>
<accession>A0A162KNB0</accession>
<dbReference type="PROSITE" id="PS00330">
    <property type="entry name" value="HEMOLYSIN_CALCIUM"/>
    <property type="match status" value="6"/>
</dbReference>
<dbReference type="Gene3D" id="2.60.120.380">
    <property type="match status" value="1"/>
</dbReference>
<dbReference type="PANTHER" id="PTHR38340:SF1">
    <property type="entry name" value="S-LAYER PROTEIN"/>
    <property type="match status" value="1"/>
</dbReference>
<dbReference type="PANTHER" id="PTHR38340">
    <property type="entry name" value="S-LAYER PROTEIN"/>
    <property type="match status" value="1"/>
</dbReference>
<evidence type="ECO:0000313" key="4">
    <source>
        <dbReference type="Proteomes" id="UP000075787"/>
    </source>
</evidence>
<dbReference type="InterPro" id="IPR011049">
    <property type="entry name" value="Serralysin-like_metalloprot_C"/>
</dbReference>
<sequence>MSALPSDTTTTARIQISDFGAVGAASYTAGLGSGSDRDWIAINLIAGHSYRFEGALSGSDAEVSLRLANAAGTIMGTASTVPGSGNASLLFTATASGTWYIDVGSANGVTGAYDVVAIDTSIRPISSVATLTTGADDFTAPDATAPQLTRGLEGGDDIQAGGVVLGQQGADDLTAAGTDTLLYGGDGNDVLRTGFVDTFISGGRGNDSLIWTGTTDLHVDLDWIKNGSTPAGPYVEDVENVTGGEGNDQIVGSSIGNRLRGGDGDDTLDGRDGGDILFGGGGDDQIFGGGGDDRVEGGDGADIIEGNEGNDFIIGGDGNDRIYGGLGDDYLVGGAGADVIRGGGGNDTVSYISSGAGVNVDMRGFRASGGDAEGDSVADVANLIGSDYDDIITASHYDGGIIIGGLGADRITAHATASIILTYASYQTSTVDLTLDLANGIFRGGEAEGDRLINVRGIIGGSGSDFISADGLDKYYGFYLEGRDGDDIIIGGRSRDHLRGEAGHDQLYGGDGGDRLYADSMGGDLLDGQGSTADLITNTDAVVYEEDVAVTVSLVTGTDNFDNQLVSIEGIETAGGDDIVDLGSIGRHAITGGGNDIIIAGEATRYVDGGAGKDFLDLSFMTDGVSGTVITSSGIVSSLGDVRFFGIDEIRLGSGDDVVAIRDVHPGDGTSLYGGDGNDTLTASELGKYNPFGTRLEGEAGDDILIANTGADKLLGGSGYDTASYAASTSGVVIELGTTSGTTIGSGGFAEGDVLRSIEALIGSESNDRLHGDGADNRLSGGGGDDILLGRAGADTLIGGKGADTFLYSAADQSTILSRDVITDFTHADGDVINLNAIDANVSVGGTQAFNFIGTDSFHGVAGELRVKSSGINALVQGDVNGDGVADLEILLLNVNPTTLTAGDFML</sequence>
<comment type="caution">
    <text evidence="3">The sequence shown here is derived from an EMBL/GenBank/DDBJ whole genome shotgun (WGS) entry which is preliminary data.</text>
</comment>
<dbReference type="PRINTS" id="PR00313">
    <property type="entry name" value="CABNDNGRPT"/>
</dbReference>
<organism evidence="3 4">
    <name type="scientific">Tistrella mobilis</name>
    <dbReference type="NCBI Taxonomy" id="171437"/>
    <lineage>
        <taxon>Bacteria</taxon>
        <taxon>Pseudomonadati</taxon>
        <taxon>Pseudomonadota</taxon>
        <taxon>Alphaproteobacteria</taxon>
        <taxon>Geminicoccales</taxon>
        <taxon>Geminicoccaceae</taxon>
        <taxon>Tistrella</taxon>
    </lineage>
</organism>
<dbReference type="SUPFAM" id="SSF51120">
    <property type="entry name" value="beta-Roll"/>
    <property type="match status" value="5"/>
</dbReference>
<dbReference type="Pfam" id="PF00353">
    <property type="entry name" value="HemolysinCabind"/>
    <property type="match status" value="9"/>
</dbReference>
<proteinExistence type="predicted"/>
<dbReference type="GeneID" id="97243680"/>
<dbReference type="RefSeq" id="WP_062765704.1">
    <property type="nucleotide sequence ID" value="NZ_CP121045.1"/>
</dbReference>
<dbReference type="InterPro" id="IPR001343">
    <property type="entry name" value="Hemolysn_Ca-bd"/>
</dbReference>